<dbReference type="GO" id="GO:0043190">
    <property type="term" value="C:ATP-binding cassette (ABC) transporter complex"/>
    <property type="evidence" value="ECO:0007669"/>
    <property type="project" value="InterPro"/>
</dbReference>
<accession>G5H7P0</accession>
<dbReference type="InterPro" id="IPR051449">
    <property type="entry name" value="ABC-2_transporter_component"/>
</dbReference>
<keyword evidence="3 8" id="KW-0813">Transport</keyword>
<dbReference type="InterPro" id="IPR013525">
    <property type="entry name" value="ABC2_TM"/>
</dbReference>
<evidence type="ECO:0000256" key="6">
    <source>
        <dbReference type="ARBA" id="ARBA00022989"/>
    </source>
</evidence>
<dbReference type="GeneID" id="92816298"/>
<feature type="transmembrane region" description="Helical" evidence="8">
    <location>
        <begin position="178"/>
        <end position="200"/>
    </location>
</feature>
<feature type="transmembrane region" description="Helical" evidence="8">
    <location>
        <begin position="289"/>
        <end position="309"/>
    </location>
</feature>
<feature type="transmembrane region" description="Helical" evidence="8">
    <location>
        <begin position="220"/>
        <end position="250"/>
    </location>
</feature>
<dbReference type="PANTHER" id="PTHR30294">
    <property type="entry name" value="MEMBRANE COMPONENT OF ABC TRANSPORTER YHHJ-RELATED"/>
    <property type="match status" value="1"/>
</dbReference>
<dbReference type="Pfam" id="PF12698">
    <property type="entry name" value="ABC2_membrane_3"/>
    <property type="match status" value="1"/>
</dbReference>
<proteinExistence type="inferred from homology"/>
<dbReference type="PANTHER" id="PTHR30294:SF29">
    <property type="entry name" value="MULTIDRUG ABC TRANSPORTER PERMEASE YBHS-RELATED"/>
    <property type="match status" value="1"/>
</dbReference>
<sequence>MKQFFAFVKKEFYHILRDRRTMLIVLGIPIVEIILFGFAISTEVKNVRVTILDPSKDVATQRIVSHFGANRYFTVVGNATTAEDIEKGFQSNSIDLGIVFPERFNETLLHTGKADVQVIADGTDPNTATTATNYATSVITAASQELLAEQTGGGAVSPVIVPTVKLLYNPQMEGSYNFVPGVMGLILILICAMMTAISIVREKERGTMEVLLVSPMKPIWIILAKTVPYFTLSCVNLITILLLSVFVLHVPVAGSLFWLTALSMLFIFVALSLGMLISTLAKTQMAAMLISGMGLMMPVMLLSGMMFPVENMPGILRLLSNFVPAKWYIMAVRKIMIEGVSPLFALQEFIVLGIMAVVLVTISLKLFKYRLE</sequence>
<dbReference type="EMBL" id="ADLD01000009">
    <property type="protein sequence ID" value="EHB92489.1"/>
    <property type="molecule type" value="Genomic_DNA"/>
</dbReference>
<dbReference type="PROSITE" id="PS51012">
    <property type="entry name" value="ABC_TM2"/>
    <property type="match status" value="1"/>
</dbReference>
<gene>
    <name evidence="10" type="ORF">HMPREF9450_00693</name>
</gene>
<feature type="transmembrane region" description="Helical" evidence="8">
    <location>
        <begin position="21"/>
        <end position="40"/>
    </location>
</feature>
<evidence type="ECO:0000256" key="7">
    <source>
        <dbReference type="ARBA" id="ARBA00023136"/>
    </source>
</evidence>
<dbReference type="GO" id="GO:0140359">
    <property type="term" value="F:ABC-type transporter activity"/>
    <property type="evidence" value="ECO:0007669"/>
    <property type="project" value="InterPro"/>
</dbReference>
<dbReference type="PRINTS" id="PR00164">
    <property type="entry name" value="ABC2TRNSPORT"/>
</dbReference>
<dbReference type="RefSeq" id="WP_009133499.1">
    <property type="nucleotide sequence ID" value="NZ_CP102250.1"/>
</dbReference>
<evidence type="ECO:0000313" key="11">
    <source>
        <dbReference type="Proteomes" id="UP000006008"/>
    </source>
</evidence>
<evidence type="ECO:0000256" key="3">
    <source>
        <dbReference type="ARBA" id="ARBA00022448"/>
    </source>
</evidence>
<feature type="transmembrane region" description="Helical" evidence="8">
    <location>
        <begin position="256"/>
        <end position="277"/>
    </location>
</feature>
<keyword evidence="11" id="KW-1185">Reference proteome</keyword>
<comment type="caution">
    <text evidence="10">The sequence shown here is derived from an EMBL/GenBank/DDBJ whole genome shotgun (WGS) entry which is preliminary data.</text>
</comment>
<dbReference type="InterPro" id="IPR000412">
    <property type="entry name" value="ABC_2_transport"/>
</dbReference>
<evidence type="ECO:0000256" key="2">
    <source>
        <dbReference type="ARBA" id="ARBA00007783"/>
    </source>
</evidence>
<comment type="subcellular location">
    <subcellularLocation>
        <location evidence="1 8">Cell membrane</location>
        <topology evidence="1 8">Multi-pass membrane protein</topology>
    </subcellularLocation>
</comment>
<feature type="transmembrane region" description="Helical" evidence="8">
    <location>
        <begin position="349"/>
        <end position="367"/>
    </location>
</feature>
<evidence type="ECO:0000256" key="8">
    <source>
        <dbReference type="RuleBase" id="RU361157"/>
    </source>
</evidence>
<keyword evidence="7 8" id="KW-0472">Membrane</keyword>
<reference evidence="10 11" key="1">
    <citation type="submission" date="2011-08" db="EMBL/GenBank/DDBJ databases">
        <title>The Genome Sequence of Alistipes indistinctus YIT 12060.</title>
        <authorList>
            <consortium name="The Broad Institute Genome Sequencing Platform"/>
            <person name="Earl A."/>
            <person name="Ward D."/>
            <person name="Feldgarden M."/>
            <person name="Gevers D."/>
            <person name="Morotomi M."/>
            <person name="Young S.K."/>
            <person name="Zeng Q."/>
            <person name="Gargeya S."/>
            <person name="Fitzgerald M."/>
            <person name="Haas B."/>
            <person name="Abouelleil A."/>
            <person name="Alvarado L."/>
            <person name="Arachchi H.M."/>
            <person name="Berlin A."/>
            <person name="Brown A."/>
            <person name="Chapman S.B."/>
            <person name="Chen Z."/>
            <person name="Dunbar C."/>
            <person name="Freedman E."/>
            <person name="Gearin G."/>
            <person name="Gellesch M."/>
            <person name="Goldberg J."/>
            <person name="Griggs A."/>
            <person name="Gujja S."/>
            <person name="Heiman D."/>
            <person name="Howarth C."/>
            <person name="Larson L."/>
            <person name="Lui A."/>
            <person name="MacDonald P.J.P."/>
            <person name="Montmayeur A."/>
            <person name="Murphy C."/>
            <person name="Neiman D."/>
            <person name="Pearson M."/>
            <person name="Priest M."/>
            <person name="Roberts A."/>
            <person name="Saif S."/>
            <person name="Shea T."/>
            <person name="Shenoy N."/>
            <person name="Sisk P."/>
            <person name="Stolte C."/>
            <person name="Sykes S."/>
            <person name="Wortman J."/>
            <person name="Nusbaum C."/>
            <person name="Birren B."/>
        </authorList>
    </citation>
    <scope>NUCLEOTIDE SEQUENCE [LARGE SCALE GENOMIC DNA]</scope>
    <source>
        <strain evidence="10 11">YIT 12060</strain>
    </source>
</reference>
<dbReference type="Proteomes" id="UP000006008">
    <property type="component" value="Unassembled WGS sequence"/>
</dbReference>
<protein>
    <recommendedName>
        <fullName evidence="8">Transport permease protein</fullName>
    </recommendedName>
</protein>
<comment type="similarity">
    <text evidence="2 8">Belongs to the ABC-2 integral membrane protein family.</text>
</comment>
<dbReference type="STRING" id="742725.HMPREF9450_00693"/>
<evidence type="ECO:0000256" key="1">
    <source>
        <dbReference type="ARBA" id="ARBA00004651"/>
    </source>
</evidence>
<evidence type="ECO:0000259" key="9">
    <source>
        <dbReference type="PROSITE" id="PS51012"/>
    </source>
</evidence>
<keyword evidence="6 8" id="KW-1133">Transmembrane helix</keyword>
<dbReference type="HOGENOM" id="CLU_039483_8_3_10"/>
<dbReference type="Gene3D" id="3.40.1710.10">
    <property type="entry name" value="abc type-2 transporter like domain"/>
    <property type="match status" value="1"/>
</dbReference>
<evidence type="ECO:0000256" key="4">
    <source>
        <dbReference type="ARBA" id="ARBA00022475"/>
    </source>
</evidence>
<evidence type="ECO:0000256" key="5">
    <source>
        <dbReference type="ARBA" id="ARBA00022692"/>
    </source>
</evidence>
<evidence type="ECO:0000313" key="10">
    <source>
        <dbReference type="EMBL" id="EHB92489.1"/>
    </source>
</evidence>
<keyword evidence="5 8" id="KW-0812">Transmembrane</keyword>
<feature type="domain" description="ABC transmembrane type-2" evidence="9">
    <location>
        <begin position="132"/>
        <end position="370"/>
    </location>
</feature>
<dbReference type="AlphaFoldDB" id="G5H7P0"/>
<keyword evidence="4 8" id="KW-1003">Cell membrane</keyword>
<dbReference type="eggNOG" id="COG0842">
    <property type="taxonomic scope" value="Bacteria"/>
</dbReference>
<dbReference type="InterPro" id="IPR047817">
    <property type="entry name" value="ABC2_TM_bact-type"/>
</dbReference>
<dbReference type="PATRIC" id="fig|742725.3.peg.747"/>
<organism evidence="10 11">
    <name type="scientific">Alistipes indistinctus YIT 12060</name>
    <dbReference type="NCBI Taxonomy" id="742725"/>
    <lineage>
        <taxon>Bacteria</taxon>
        <taxon>Pseudomonadati</taxon>
        <taxon>Bacteroidota</taxon>
        <taxon>Bacteroidia</taxon>
        <taxon>Bacteroidales</taxon>
        <taxon>Rikenellaceae</taxon>
        <taxon>Alistipes</taxon>
    </lineage>
</organism>
<dbReference type="OrthoDB" id="9808686at2"/>
<name>G5H7P0_9BACT</name>